<dbReference type="AlphaFoldDB" id="A0A517L5E0"/>
<feature type="region of interest" description="Disordered" evidence="1">
    <location>
        <begin position="47"/>
        <end position="80"/>
    </location>
</feature>
<dbReference type="InterPro" id="IPR006598">
    <property type="entry name" value="CAP10"/>
</dbReference>
<keyword evidence="5" id="KW-1185">Reference proteome</keyword>
<dbReference type="EMBL" id="CP042189">
    <property type="protein sequence ID" value="QDS70867.1"/>
    <property type="molecule type" value="Genomic_DNA"/>
</dbReference>
<accession>A0A517L5E0</accession>
<evidence type="ECO:0000313" key="4">
    <source>
        <dbReference type="EMBL" id="QDS70867.1"/>
    </source>
</evidence>
<dbReference type="SMART" id="SM00672">
    <property type="entry name" value="CAP10"/>
    <property type="match status" value="1"/>
</dbReference>
<dbReference type="Proteomes" id="UP000316270">
    <property type="component" value="Chromosome 5"/>
</dbReference>
<feature type="compositionally biased region" description="Polar residues" evidence="1">
    <location>
        <begin position="47"/>
        <end position="61"/>
    </location>
</feature>
<proteinExistence type="predicted"/>
<protein>
    <recommendedName>
        <fullName evidence="3">Glycosyl transferase CAP10 domain-containing protein</fullName>
    </recommendedName>
</protein>
<sequence>MKPWMASGRRRAIILLTGCSIPLLFVALTTHFFYPNYLDNAFPPPRQVQSLSKEPSSTSAYRSWKPKHTPSTSHTTAQTPIQTSEAFPEEWVFDTKRDERHYGLSEAQCDAAFPNLYKEIDRAVAFRKEYDLGEVKEEDVDIEWRTDGEIIRVMLYDKQLYVIDSKWAGHGYDIPRALALLYSIHRAVVAFPGPLPNIEFSMGLGDWPGDSAGQWPLWVLTRRTSDEEKWVMPDFGYWSWPLDVVGDYTQVRKDIRENEKKWQKKVPKAVWRGASATNGLRQSLLNESEGRTWSDVKEIVWQNQTTLAPGMAQLSLTMPEHCKYQYVIHTEGHSYSGRGKYLLNCASVSIVHTPEWIEPHTHLFIAEGEYQNVVAVERDFSDLDHKMNYLLSHDSLAQEIARNSVAQFRDRYLTPAAQACYWRKLFHGWASVSFEPELYKNVVDSHGNTKRKSRGTPFETYVSSLRLPDDEY</sequence>
<dbReference type="PANTHER" id="PTHR12203">
    <property type="entry name" value="KDEL LYS-ASP-GLU-LEU CONTAINING - RELATED"/>
    <property type="match status" value="1"/>
</dbReference>
<keyword evidence="2" id="KW-0472">Membrane</keyword>
<gene>
    <name evidence="4" type="ORF">FKW77_005709</name>
</gene>
<dbReference type="Pfam" id="PF05686">
    <property type="entry name" value="Glyco_transf_90"/>
    <property type="match status" value="1"/>
</dbReference>
<evidence type="ECO:0000313" key="5">
    <source>
        <dbReference type="Proteomes" id="UP000316270"/>
    </source>
</evidence>
<evidence type="ECO:0000256" key="2">
    <source>
        <dbReference type="SAM" id="Phobius"/>
    </source>
</evidence>
<dbReference type="OrthoDB" id="202415at2759"/>
<keyword evidence="2" id="KW-0812">Transmembrane</keyword>
<feature type="transmembrane region" description="Helical" evidence="2">
    <location>
        <begin position="12"/>
        <end position="34"/>
    </location>
</feature>
<organism evidence="4 5">
    <name type="scientific">Venturia effusa</name>
    <dbReference type="NCBI Taxonomy" id="50376"/>
    <lineage>
        <taxon>Eukaryota</taxon>
        <taxon>Fungi</taxon>
        <taxon>Dikarya</taxon>
        <taxon>Ascomycota</taxon>
        <taxon>Pezizomycotina</taxon>
        <taxon>Dothideomycetes</taxon>
        <taxon>Pleosporomycetidae</taxon>
        <taxon>Venturiales</taxon>
        <taxon>Venturiaceae</taxon>
        <taxon>Venturia</taxon>
    </lineage>
</organism>
<evidence type="ECO:0000259" key="3">
    <source>
        <dbReference type="SMART" id="SM00672"/>
    </source>
</evidence>
<dbReference type="InterPro" id="IPR051091">
    <property type="entry name" value="O-Glucosyltr/Glycosyltrsf_90"/>
</dbReference>
<keyword evidence="2" id="KW-1133">Transmembrane helix</keyword>
<name>A0A517L5E0_9PEZI</name>
<dbReference type="PANTHER" id="PTHR12203:SF107">
    <property type="entry name" value="GLYCOSYL TRANSFERASE CAP10 DOMAIN-CONTAINING PROTEIN"/>
    <property type="match status" value="1"/>
</dbReference>
<feature type="domain" description="Glycosyl transferase CAP10" evidence="3">
    <location>
        <begin position="194"/>
        <end position="434"/>
    </location>
</feature>
<evidence type="ECO:0000256" key="1">
    <source>
        <dbReference type="SAM" id="MobiDB-lite"/>
    </source>
</evidence>
<feature type="compositionally biased region" description="Polar residues" evidence="1">
    <location>
        <begin position="69"/>
        <end position="80"/>
    </location>
</feature>
<reference evidence="4 5" key="1">
    <citation type="submission" date="2019-07" db="EMBL/GenBank/DDBJ databases">
        <title>Finished genome of Venturia effusa.</title>
        <authorList>
            <person name="Young C.A."/>
            <person name="Cox M.P."/>
            <person name="Ganley A.R.D."/>
            <person name="David W.J."/>
        </authorList>
    </citation>
    <scope>NUCLEOTIDE SEQUENCE [LARGE SCALE GENOMIC DNA]</scope>
    <source>
        <strain evidence="5">albino</strain>
    </source>
</reference>